<dbReference type="EMBL" id="JAAALK010000287">
    <property type="protein sequence ID" value="KAG8060893.1"/>
    <property type="molecule type" value="Genomic_DNA"/>
</dbReference>
<comment type="caution">
    <text evidence="2">The sequence shown here is derived from an EMBL/GenBank/DDBJ whole genome shotgun (WGS) entry which is preliminary data.</text>
</comment>
<protein>
    <recommendedName>
        <fullName evidence="4">Secreted protein</fullName>
    </recommendedName>
</protein>
<proteinExistence type="predicted"/>
<dbReference type="Proteomes" id="UP000729402">
    <property type="component" value="Unassembled WGS sequence"/>
</dbReference>
<evidence type="ECO:0008006" key="4">
    <source>
        <dbReference type="Google" id="ProtNLM"/>
    </source>
</evidence>
<sequence length="171" mass="19157">MHLNSAQLFSVRVLLDVCLCVDAAVFPQDSPISVDCISIFERGFPVFLFFHTRCLSTGFLHSWSFRFDLHFTRIAPLGQQAQCAALAPVFVAADLSICVFYLMHVVCMTLQFLLRALLLPVTCIDFVEKQLRRAHHILVHASSISLKLEPVAFCSHSFLCHCKSPSALNTT</sequence>
<evidence type="ECO:0000313" key="3">
    <source>
        <dbReference type="Proteomes" id="UP000729402"/>
    </source>
</evidence>
<dbReference type="AlphaFoldDB" id="A0A8J5S9A7"/>
<reference evidence="2" key="1">
    <citation type="journal article" date="2021" name="bioRxiv">
        <title>Whole Genome Assembly and Annotation of Northern Wild Rice, Zizania palustris L., Supports a Whole Genome Duplication in the Zizania Genus.</title>
        <authorList>
            <person name="Haas M."/>
            <person name="Kono T."/>
            <person name="Macchietto M."/>
            <person name="Millas R."/>
            <person name="McGilp L."/>
            <person name="Shao M."/>
            <person name="Duquette J."/>
            <person name="Hirsch C.N."/>
            <person name="Kimball J."/>
        </authorList>
    </citation>
    <scope>NUCLEOTIDE SEQUENCE</scope>
    <source>
        <tissue evidence="2">Fresh leaf tissue</tissue>
    </source>
</reference>
<accession>A0A8J5S9A7</accession>
<gene>
    <name evidence="2" type="ORF">GUJ93_ZPchr0002g24952</name>
</gene>
<keyword evidence="3" id="KW-1185">Reference proteome</keyword>
<feature type="chain" id="PRO_5035159825" description="Secreted protein" evidence="1">
    <location>
        <begin position="24"/>
        <end position="171"/>
    </location>
</feature>
<keyword evidence="1" id="KW-0732">Signal</keyword>
<organism evidence="2 3">
    <name type="scientific">Zizania palustris</name>
    <name type="common">Northern wild rice</name>
    <dbReference type="NCBI Taxonomy" id="103762"/>
    <lineage>
        <taxon>Eukaryota</taxon>
        <taxon>Viridiplantae</taxon>
        <taxon>Streptophyta</taxon>
        <taxon>Embryophyta</taxon>
        <taxon>Tracheophyta</taxon>
        <taxon>Spermatophyta</taxon>
        <taxon>Magnoliopsida</taxon>
        <taxon>Liliopsida</taxon>
        <taxon>Poales</taxon>
        <taxon>Poaceae</taxon>
        <taxon>BOP clade</taxon>
        <taxon>Oryzoideae</taxon>
        <taxon>Oryzeae</taxon>
        <taxon>Zizaniinae</taxon>
        <taxon>Zizania</taxon>
    </lineage>
</organism>
<reference evidence="2" key="2">
    <citation type="submission" date="2021-02" db="EMBL/GenBank/DDBJ databases">
        <authorList>
            <person name="Kimball J.A."/>
            <person name="Haas M.W."/>
            <person name="Macchietto M."/>
            <person name="Kono T."/>
            <person name="Duquette J."/>
            <person name="Shao M."/>
        </authorList>
    </citation>
    <scope>NUCLEOTIDE SEQUENCE</scope>
    <source>
        <tissue evidence="2">Fresh leaf tissue</tissue>
    </source>
</reference>
<feature type="signal peptide" evidence="1">
    <location>
        <begin position="1"/>
        <end position="23"/>
    </location>
</feature>
<name>A0A8J5S9A7_ZIZPA</name>
<evidence type="ECO:0000256" key="1">
    <source>
        <dbReference type="SAM" id="SignalP"/>
    </source>
</evidence>
<evidence type="ECO:0000313" key="2">
    <source>
        <dbReference type="EMBL" id="KAG8060893.1"/>
    </source>
</evidence>